<dbReference type="Gene3D" id="3.40.605.10">
    <property type="entry name" value="Aldehyde Dehydrogenase, Chain A, domain 1"/>
    <property type="match status" value="1"/>
</dbReference>
<dbReference type="SUPFAM" id="SSF53720">
    <property type="entry name" value="ALDH-like"/>
    <property type="match status" value="1"/>
</dbReference>
<dbReference type="EMBL" id="MSFM01000012">
    <property type="protein sequence ID" value="PKY01230.1"/>
    <property type="molecule type" value="Genomic_DNA"/>
</dbReference>
<dbReference type="AlphaFoldDB" id="A0A2I1CUC3"/>
<dbReference type="InterPro" id="IPR050740">
    <property type="entry name" value="Aldehyde_DH_Superfamily"/>
</dbReference>
<protein>
    <submittedName>
        <fullName evidence="3">Aldehyde dehydrogenase</fullName>
    </submittedName>
</protein>
<dbReference type="Gene3D" id="3.40.309.10">
    <property type="entry name" value="Aldehyde Dehydrogenase, Chain A, domain 2"/>
    <property type="match status" value="1"/>
</dbReference>
<evidence type="ECO:0000259" key="2">
    <source>
        <dbReference type="Pfam" id="PF00171"/>
    </source>
</evidence>
<dbReference type="GO" id="GO:0004777">
    <property type="term" value="F:succinate-semialdehyde dehydrogenase (NAD+) activity"/>
    <property type="evidence" value="ECO:0007669"/>
    <property type="project" value="TreeGrafter"/>
</dbReference>
<dbReference type="InterPro" id="IPR016162">
    <property type="entry name" value="Ald_DH_N"/>
</dbReference>
<dbReference type="PANTHER" id="PTHR43353">
    <property type="entry name" value="SUCCINATE-SEMIALDEHYDE DEHYDROGENASE, MITOCHONDRIAL"/>
    <property type="match status" value="1"/>
</dbReference>
<dbReference type="Pfam" id="PF00171">
    <property type="entry name" value="Aldedh"/>
    <property type="match status" value="1"/>
</dbReference>
<dbReference type="GO" id="GO:0009450">
    <property type="term" value="P:gamma-aminobutyric acid catabolic process"/>
    <property type="evidence" value="ECO:0007669"/>
    <property type="project" value="TreeGrafter"/>
</dbReference>
<feature type="domain" description="Aldehyde dehydrogenase" evidence="2">
    <location>
        <begin position="36"/>
        <end position="466"/>
    </location>
</feature>
<dbReference type="InterPro" id="IPR016163">
    <property type="entry name" value="Ald_DH_C"/>
</dbReference>
<dbReference type="PANTHER" id="PTHR43353:SF6">
    <property type="entry name" value="CYTOPLASMIC ALDEHYDE DEHYDROGENASE (EUROFUNG)"/>
    <property type="match status" value="1"/>
</dbReference>
<reference evidence="3" key="1">
    <citation type="submission" date="2016-12" db="EMBL/GenBank/DDBJ databases">
        <title>The genomes of Aspergillus section Nigri reveals drivers in fungal speciation.</title>
        <authorList>
            <consortium name="DOE Joint Genome Institute"/>
            <person name="Vesth T.C."/>
            <person name="Nybo J."/>
            <person name="Theobald S."/>
            <person name="Brandl J."/>
            <person name="Frisvad J.C."/>
            <person name="Nielsen K.F."/>
            <person name="Lyhne E.K."/>
            <person name="Kogle M.E."/>
            <person name="Kuo A."/>
            <person name="Riley R."/>
            <person name="Clum A."/>
            <person name="Nolan M."/>
            <person name="Lipzen A."/>
            <person name="Salamov A."/>
            <person name="Henrissat B."/>
            <person name="Wiebenga A."/>
            <person name="De vries R.P."/>
            <person name="Grigoriev I.V."/>
            <person name="Mortensen U.H."/>
            <person name="Andersen M.R."/>
            <person name="Baker S.E."/>
        </authorList>
    </citation>
    <scope>NUCLEOTIDE SEQUENCE</scope>
    <source>
        <strain evidence="3">IBT 28561</strain>
    </source>
</reference>
<name>A0A2I1CUC3_ASPC2</name>
<dbReference type="InterPro" id="IPR016161">
    <property type="entry name" value="Ald_DH/histidinol_DH"/>
</dbReference>
<dbReference type="RefSeq" id="XP_024689824.1">
    <property type="nucleotide sequence ID" value="XM_024838350.1"/>
</dbReference>
<evidence type="ECO:0000313" key="3">
    <source>
        <dbReference type="EMBL" id="PKY01230.1"/>
    </source>
</evidence>
<dbReference type="GeneID" id="36545874"/>
<dbReference type="VEuPathDB" id="FungiDB:P168DRAFT_299512"/>
<gene>
    <name evidence="3" type="ORF">P168DRAFT_299512</name>
</gene>
<dbReference type="OrthoDB" id="310895at2759"/>
<evidence type="ECO:0000313" key="4">
    <source>
        <dbReference type="Proteomes" id="UP000234254"/>
    </source>
</evidence>
<dbReference type="InterPro" id="IPR015590">
    <property type="entry name" value="Aldehyde_DH_dom"/>
</dbReference>
<keyword evidence="1" id="KW-0560">Oxidoreductase</keyword>
<evidence type="ECO:0000256" key="1">
    <source>
        <dbReference type="ARBA" id="ARBA00023002"/>
    </source>
</evidence>
<sequence>MSDMDIVPLIIGGEDIVLTGEHQGEIASPIPNGPTKFQGATTELAIKAVESSAGAFASWSKTRPQERRAKLLQLATVLRQRATELEKLVDEEIQCGELWAHIIMQGGIELVEETAALITTSTTGCIPATEKGSYGLVFKEPLGVILGIAPWNAPIILGLRAVVAPVAVGNTAILKGSELSPRTHYMLASLFREAGFPPGVVNYICHRPEDASDVYDSMITQRAVKKCNFTGSTAVGRIIASKAAQALKPVLLELGGKNYALVLDDADLDLAAEHIVRGAFLNNGQICMSTDLVISSKFINSVPESKIHTLLDTIKTNHIVISQPAKTKLTNLLSDSLGKGATIHSAATSTDGAHFPATLIRGVTPSMDFFHTESFGPVLGMVTVDHEDDIAALIQEFDYGLSSAIFTRNHHRALGLAASVNAGAVHVNAMTVHDEATLPHGGVGHSGWGRFGAGWGLGEFLQTKTVTLSG</sequence>
<comment type="caution">
    <text evidence="3">The sequence shown here is derived from an EMBL/GenBank/DDBJ whole genome shotgun (WGS) entry which is preliminary data.</text>
</comment>
<proteinExistence type="predicted"/>
<accession>A0A2I1CUC3</accession>
<dbReference type="Proteomes" id="UP000234254">
    <property type="component" value="Unassembled WGS sequence"/>
</dbReference>
<organism evidence="3 4">
    <name type="scientific">Aspergillus campestris (strain IBT 28561)</name>
    <dbReference type="NCBI Taxonomy" id="1392248"/>
    <lineage>
        <taxon>Eukaryota</taxon>
        <taxon>Fungi</taxon>
        <taxon>Dikarya</taxon>
        <taxon>Ascomycota</taxon>
        <taxon>Pezizomycotina</taxon>
        <taxon>Eurotiomycetes</taxon>
        <taxon>Eurotiomycetidae</taxon>
        <taxon>Eurotiales</taxon>
        <taxon>Aspergillaceae</taxon>
        <taxon>Aspergillus</taxon>
        <taxon>Aspergillus subgen. Circumdati</taxon>
    </lineage>
</organism>
<keyword evidence="4" id="KW-1185">Reference proteome</keyword>